<evidence type="ECO:0000313" key="3">
    <source>
        <dbReference type="EMBL" id="TFK32693.1"/>
    </source>
</evidence>
<dbReference type="AlphaFoldDB" id="A0A5C3LKA1"/>
<sequence>MRPENDRINASNIGLLQLFSPRRACYRQHSDNTARCATEVLRRTEWNSRVTLGMNSKFLVVVCLAFFATFEIVAAEQHTISFDNRCGNGTPHLLQNGNTVSTSGSFTSPGSFSSGTAFLQTGDCGANGAGCTVVEMSLSNPSSFVDITLVPSFSFSVPTAFSFSGGCDGQGATCASADCTSAFHSPTDDQALVSCQSDNVNLQITFCPSGSSSSGGSNGSLSQGSPVTSSVVASPSSSTTSSASSSSPPASSSVVSSSSSSSAPSVSFSGTSRIGSSSSSSEISNLSSSGQAAPSTASSSSFPSETGIGEVPGSRRSSSLGVGPIVGIVIGVLVLLLILAFCLFLLRRHRKRTRPSHARWPTENSYYHDTATTPVSSALTPFQDIFASGPVSSSAQEMKARHTQQDNLERQVDAIHQRYPLLQSEVRQKERIPIPHPAATNTVTSPIETATGSSHDSDAAAAAAPVNDADPRQLMEVREEVRRMLEQMESLRAQQLAEWRMGSGDEPPPEYTSNAGTSL</sequence>
<feature type="transmembrane region" description="Helical" evidence="2">
    <location>
        <begin position="58"/>
        <end position="75"/>
    </location>
</feature>
<keyword evidence="4" id="KW-1185">Reference proteome</keyword>
<gene>
    <name evidence="3" type="ORF">BDQ12DRAFT_692135</name>
</gene>
<dbReference type="SUPFAM" id="SSF49870">
    <property type="entry name" value="Osmotin, thaumatin-like protein"/>
    <property type="match status" value="1"/>
</dbReference>
<name>A0A5C3LKA1_9AGAR</name>
<dbReference type="Proteomes" id="UP000308652">
    <property type="component" value="Unassembled WGS sequence"/>
</dbReference>
<keyword evidence="2" id="KW-1133">Transmembrane helix</keyword>
<keyword evidence="2" id="KW-0812">Transmembrane</keyword>
<evidence type="ECO:0000256" key="2">
    <source>
        <dbReference type="SAM" id="Phobius"/>
    </source>
</evidence>
<feature type="region of interest" description="Disordered" evidence="1">
    <location>
        <begin position="436"/>
        <end position="474"/>
    </location>
</feature>
<keyword evidence="2" id="KW-0472">Membrane</keyword>
<accession>A0A5C3LKA1</accession>
<dbReference type="EMBL" id="ML213666">
    <property type="protein sequence ID" value="TFK32693.1"/>
    <property type="molecule type" value="Genomic_DNA"/>
</dbReference>
<feature type="compositionally biased region" description="Polar residues" evidence="1">
    <location>
        <begin position="439"/>
        <end position="454"/>
    </location>
</feature>
<dbReference type="SMART" id="SM00205">
    <property type="entry name" value="THN"/>
    <property type="match status" value="1"/>
</dbReference>
<proteinExistence type="predicted"/>
<evidence type="ECO:0000313" key="4">
    <source>
        <dbReference type="Proteomes" id="UP000308652"/>
    </source>
</evidence>
<protein>
    <recommendedName>
        <fullName evidence="5">Mid2 domain-containing protein</fullName>
    </recommendedName>
</protein>
<feature type="compositionally biased region" description="Low complexity" evidence="1">
    <location>
        <begin position="215"/>
        <end position="304"/>
    </location>
</feature>
<evidence type="ECO:0008006" key="5">
    <source>
        <dbReference type="Google" id="ProtNLM"/>
    </source>
</evidence>
<feature type="region of interest" description="Disordered" evidence="1">
    <location>
        <begin position="495"/>
        <end position="519"/>
    </location>
</feature>
<feature type="region of interest" description="Disordered" evidence="1">
    <location>
        <begin position="215"/>
        <end position="318"/>
    </location>
</feature>
<dbReference type="InterPro" id="IPR037176">
    <property type="entry name" value="Osmotin/thaumatin-like_sf"/>
</dbReference>
<dbReference type="OrthoDB" id="3342934at2759"/>
<organism evidence="3 4">
    <name type="scientific">Crucibulum laeve</name>
    <dbReference type="NCBI Taxonomy" id="68775"/>
    <lineage>
        <taxon>Eukaryota</taxon>
        <taxon>Fungi</taxon>
        <taxon>Dikarya</taxon>
        <taxon>Basidiomycota</taxon>
        <taxon>Agaricomycotina</taxon>
        <taxon>Agaricomycetes</taxon>
        <taxon>Agaricomycetidae</taxon>
        <taxon>Agaricales</taxon>
        <taxon>Agaricineae</taxon>
        <taxon>Nidulariaceae</taxon>
        <taxon>Crucibulum</taxon>
    </lineage>
</organism>
<reference evidence="3 4" key="1">
    <citation type="journal article" date="2019" name="Nat. Ecol. Evol.">
        <title>Megaphylogeny resolves global patterns of mushroom evolution.</title>
        <authorList>
            <person name="Varga T."/>
            <person name="Krizsan K."/>
            <person name="Foldi C."/>
            <person name="Dima B."/>
            <person name="Sanchez-Garcia M."/>
            <person name="Sanchez-Ramirez S."/>
            <person name="Szollosi G.J."/>
            <person name="Szarkandi J.G."/>
            <person name="Papp V."/>
            <person name="Albert L."/>
            <person name="Andreopoulos W."/>
            <person name="Angelini C."/>
            <person name="Antonin V."/>
            <person name="Barry K.W."/>
            <person name="Bougher N.L."/>
            <person name="Buchanan P."/>
            <person name="Buyck B."/>
            <person name="Bense V."/>
            <person name="Catcheside P."/>
            <person name="Chovatia M."/>
            <person name="Cooper J."/>
            <person name="Damon W."/>
            <person name="Desjardin D."/>
            <person name="Finy P."/>
            <person name="Geml J."/>
            <person name="Haridas S."/>
            <person name="Hughes K."/>
            <person name="Justo A."/>
            <person name="Karasinski D."/>
            <person name="Kautmanova I."/>
            <person name="Kiss B."/>
            <person name="Kocsube S."/>
            <person name="Kotiranta H."/>
            <person name="LaButti K.M."/>
            <person name="Lechner B.E."/>
            <person name="Liimatainen K."/>
            <person name="Lipzen A."/>
            <person name="Lukacs Z."/>
            <person name="Mihaltcheva S."/>
            <person name="Morgado L.N."/>
            <person name="Niskanen T."/>
            <person name="Noordeloos M.E."/>
            <person name="Ohm R.A."/>
            <person name="Ortiz-Santana B."/>
            <person name="Ovrebo C."/>
            <person name="Racz N."/>
            <person name="Riley R."/>
            <person name="Savchenko A."/>
            <person name="Shiryaev A."/>
            <person name="Soop K."/>
            <person name="Spirin V."/>
            <person name="Szebenyi C."/>
            <person name="Tomsovsky M."/>
            <person name="Tulloss R.E."/>
            <person name="Uehling J."/>
            <person name="Grigoriev I.V."/>
            <person name="Vagvolgyi C."/>
            <person name="Papp T."/>
            <person name="Martin F.M."/>
            <person name="Miettinen O."/>
            <person name="Hibbett D.S."/>
            <person name="Nagy L.G."/>
        </authorList>
    </citation>
    <scope>NUCLEOTIDE SEQUENCE [LARGE SCALE GENOMIC DNA]</scope>
    <source>
        <strain evidence="3 4">CBS 166.37</strain>
    </source>
</reference>
<dbReference type="InterPro" id="IPR001938">
    <property type="entry name" value="Thaumatin"/>
</dbReference>
<evidence type="ECO:0000256" key="1">
    <source>
        <dbReference type="SAM" id="MobiDB-lite"/>
    </source>
</evidence>
<feature type="transmembrane region" description="Helical" evidence="2">
    <location>
        <begin position="325"/>
        <end position="346"/>
    </location>
</feature>